<protein>
    <submittedName>
        <fullName evidence="2">Transposase</fullName>
    </submittedName>
</protein>
<dbReference type="InterPro" id="IPR002514">
    <property type="entry name" value="Transposase_8"/>
</dbReference>
<feature type="coiled-coil region" evidence="1">
    <location>
        <begin position="55"/>
        <end position="82"/>
    </location>
</feature>
<dbReference type="GO" id="GO:0004803">
    <property type="term" value="F:transposase activity"/>
    <property type="evidence" value="ECO:0007669"/>
    <property type="project" value="InterPro"/>
</dbReference>
<dbReference type="Proteomes" id="UP000319383">
    <property type="component" value="Chromosome"/>
</dbReference>
<gene>
    <name evidence="2" type="ORF">Mal52_30900</name>
</gene>
<evidence type="ECO:0000313" key="2">
    <source>
        <dbReference type="EMBL" id="QDU44604.1"/>
    </source>
</evidence>
<keyword evidence="3" id="KW-1185">Reference proteome</keyword>
<dbReference type="KEGG" id="sdyn:Mal52_30900"/>
<dbReference type="SUPFAM" id="SSF46689">
    <property type="entry name" value="Homeodomain-like"/>
    <property type="match status" value="1"/>
</dbReference>
<dbReference type="InterPro" id="IPR009057">
    <property type="entry name" value="Homeodomain-like_sf"/>
</dbReference>
<sequence>MTKRRRRHSPQQIVKKLRDADAMLNAGQDEAVVLQSLEVSQATLDRWRKQYGGMKSEEAMRLKALEDENRRLKEIVADQTLDIKMLKHLAEGNW</sequence>
<proteinExistence type="predicted"/>
<dbReference type="PANTHER" id="PTHR33609:SF1">
    <property type="entry name" value="TRANSPOSASE"/>
    <property type="match status" value="1"/>
</dbReference>
<dbReference type="EMBL" id="CP036276">
    <property type="protein sequence ID" value="QDU44604.1"/>
    <property type="molecule type" value="Genomic_DNA"/>
</dbReference>
<keyword evidence="1" id="KW-0175">Coiled coil</keyword>
<reference evidence="2 3" key="1">
    <citation type="submission" date="2019-02" db="EMBL/GenBank/DDBJ databases">
        <title>Deep-cultivation of Planctomycetes and their phenomic and genomic characterization uncovers novel biology.</title>
        <authorList>
            <person name="Wiegand S."/>
            <person name="Jogler M."/>
            <person name="Boedeker C."/>
            <person name="Pinto D."/>
            <person name="Vollmers J."/>
            <person name="Rivas-Marin E."/>
            <person name="Kohn T."/>
            <person name="Peeters S.H."/>
            <person name="Heuer A."/>
            <person name="Rast P."/>
            <person name="Oberbeckmann S."/>
            <person name="Bunk B."/>
            <person name="Jeske O."/>
            <person name="Meyerdierks A."/>
            <person name="Storesund J.E."/>
            <person name="Kallscheuer N."/>
            <person name="Luecker S."/>
            <person name="Lage O.M."/>
            <person name="Pohl T."/>
            <person name="Merkel B.J."/>
            <person name="Hornburger P."/>
            <person name="Mueller R.-W."/>
            <person name="Bruemmer F."/>
            <person name="Labrenz M."/>
            <person name="Spormann A.M."/>
            <person name="Op den Camp H."/>
            <person name="Overmann J."/>
            <person name="Amann R."/>
            <person name="Jetten M.S.M."/>
            <person name="Mascher T."/>
            <person name="Medema M.H."/>
            <person name="Devos D.P."/>
            <person name="Kaster A.-K."/>
            <person name="Ovreas L."/>
            <person name="Rohde M."/>
            <person name="Galperin M.Y."/>
            <person name="Jogler C."/>
        </authorList>
    </citation>
    <scope>NUCLEOTIDE SEQUENCE [LARGE SCALE GENOMIC DNA]</scope>
    <source>
        <strain evidence="2 3">Mal52</strain>
    </source>
</reference>
<dbReference type="InterPro" id="IPR052546">
    <property type="entry name" value="Transposase_8_domain"/>
</dbReference>
<organism evidence="2 3">
    <name type="scientific">Symmachiella dynata</name>
    <dbReference type="NCBI Taxonomy" id="2527995"/>
    <lineage>
        <taxon>Bacteria</taxon>
        <taxon>Pseudomonadati</taxon>
        <taxon>Planctomycetota</taxon>
        <taxon>Planctomycetia</taxon>
        <taxon>Planctomycetales</taxon>
        <taxon>Planctomycetaceae</taxon>
        <taxon>Symmachiella</taxon>
    </lineage>
</organism>
<dbReference type="GO" id="GO:0006313">
    <property type="term" value="P:DNA transposition"/>
    <property type="evidence" value="ECO:0007669"/>
    <property type="project" value="InterPro"/>
</dbReference>
<accession>A0A517ZQ50</accession>
<evidence type="ECO:0000313" key="3">
    <source>
        <dbReference type="Proteomes" id="UP000319383"/>
    </source>
</evidence>
<dbReference type="Pfam" id="PF01527">
    <property type="entry name" value="HTH_Tnp_1"/>
    <property type="match status" value="1"/>
</dbReference>
<name>A0A517ZQ50_9PLAN</name>
<dbReference type="RefSeq" id="WP_197534927.1">
    <property type="nucleotide sequence ID" value="NZ_CP036276.1"/>
</dbReference>
<dbReference type="PANTHER" id="PTHR33609">
    <property type="entry name" value="LOW CALCIUM RESPONSE LOCUS PROTEIN S"/>
    <property type="match status" value="1"/>
</dbReference>
<evidence type="ECO:0000256" key="1">
    <source>
        <dbReference type="SAM" id="Coils"/>
    </source>
</evidence>
<dbReference type="AlphaFoldDB" id="A0A517ZQ50"/>
<dbReference type="GO" id="GO:0003677">
    <property type="term" value="F:DNA binding"/>
    <property type="evidence" value="ECO:0007669"/>
    <property type="project" value="InterPro"/>
</dbReference>